<protein>
    <recommendedName>
        <fullName evidence="2">DUF7224 domain-containing protein</fullName>
    </recommendedName>
</protein>
<feature type="transmembrane region" description="Helical" evidence="1">
    <location>
        <begin position="224"/>
        <end position="247"/>
    </location>
</feature>
<feature type="transmembrane region" description="Helical" evidence="1">
    <location>
        <begin position="90"/>
        <end position="111"/>
    </location>
</feature>
<feature type="transmembrane region" description="Helical" evidence="1">
    <location>
        <begin position="191"/>
        <end position="212"/>
    </location>
</feature>
<feature type="transmembrane region" description="Helical" evidence="1">
    <location>
        <begin position="12"/>
        <end position="32"/>
    </location>
</feature>
<gene>
    <name evidence="3" type="ORF">CP969_13400</name>
</gene>
<proteinExistence type="predicted"/>
<dbReference type="EMBL" id="CP023700">
    <property type="protein sequence ID" value="QEU85602.1"/>
    <property type="molecule type" value="Genomic_DNA"/>
</dbReference>
<feature type="transmembrane region" description="Helical" evidence="1">
    <location>
        <begin position="44"/>
        <end position="62"/>
    </location>
</feature>
<name>A0ABX6ACT1_STRVD</name>
<organism evidence="3 4">
    <name type="scientific">Streptomyces viridosporus T7A</name>
    <dbReference type="NCBI Taxonomy" id="665577"/>
    <lineage>
        <taxon>Bacteria</taxon>
        <taxon>Bacillati</taxon>
        <taxon>Actinomycetota</taxon>
        <taxon>Actinomycetes</taxon>
        <taxon>Kitasatosporales</taxon>
        <taxon>Streptomycetaceae</taxon>
        <taxon>Streptomyces</taxon>
    </lineage>
</organism>
<keyword evidence="1" id="KW-0812">Transmembrane</keyword>
<dbReference type="InterPro" id="IPR055648">
    <property type="entry name" value="DUF7224"/>
</dbReference>
<keyword evidence="1" id="KW-0472">Membrane</keyword>
<feature type="domain" description="DUF7224" evidence="2">
    <location>
        <begin position="265"/>
        <end position="398"/>
    </location>
</feature>
<sequence>MTGFLVEFRRTPLRWAALPLFAAAAAMIFFVGDPWQGSWPETSAASTRAAVPLMIAGVGLAAQQSSRLRRSGSDLLLTARPLPQVELARLAADAAWLCLVYVLCTACAWITAAGAPGGPWLDYPLFGLSGIIFALALGHFIGRIAPTRFTGAIAAIGGFLLFSLVFSSNSSPLAYIAFYHSIDVRISSAHLAWRLAITVLALAAACTVGWVLESSGRRKSTSITGVFFSAATLIAIGAMPGNGSLLLEGRQAEEPVCAPSGESSVCVWPEHADRLPEAVEAARKVAQAAEGVLSPPARYMEQGLGEGGTGGFTLDHGPRDLLHTVLIEMTDSHKNWCEEESEKKMQIRVDAGLRLEAWLEARATRSTQLPSYEYSGDTSWQQDVLKVMKLPDSQQVEFATQWAKEMRTPC</sequence>
<evidence type="ECO:0000313" key="4">
    <source>
        <dbReference type="Proteomes" id="UP000327143"/>
    </source>
</evidence>
<dbReference type="Proteomes" id="UP000327143">
    <property type="component" value="Chromosome"/>
</dbReference>
<accession>A0ABX6ACT1</accession>
<evidence type="ECO:0000259" key="2">
    <source>
        <dbReference type="Pfam" id="PF23866"/>
    </source>
</evidence>
<feature type="transmembrane region" description="Helical" evidence="1">
    <location>
        <begin position="153"/>
        <end position="179"/>
    </location>
</feature>
<feature type="transmembrane region" description="Helical" evidence="1">
    <location>
        <begin position="123"/>
        <end position="141"/>
    </location>
</feature>
<keyword evidence="1" id="KW-1133">Transmembrane helix</keyword>
<reference evidence="3 4" key="1">
    <citation type="submission" date="2017-09" db="EMBL/GenBank/DDBJ databases">
        <authorList>
            <person name="Lee N."/>
            <person name="Cho B.-K."/>
        </authorList>
    </citation>
    <scope>NUCLEOTIDE SEQUENCE [LARGE SCALE GENOMIC DNA]</scope>
    <source>
        <strain evidence="3 4">ATCC 39115</strain>
    </source>
</reference>
<dbReference type="Pfam" id="PF23866">
    <property type="entry name" value="DUF7224"/>
    <property type="match status" value="1"/>
</dbReference>
<evidence type="ECO:0000256" key="1">
    <source>
        <dbReference type="SAM" id="Phobius"/>
    </source>
</evidence>
<keyword evidence="4" id="KW-1185">Reference proteome</keyword>
<evidence type="ECO:0000313" key="3">
    <source>
        <dbReference type="EMBL" id="QEU85602.1"/>
    </source>
</evidence>
<dbReference type="RefSeq" id="WP_106431068.1">
    <property type="nucleotide sequence ID" value="NZ_CP023700.1"/>
</dbReference>